<evidence type="ECO:0000313" key="2">
    <source>
        <dbReference type="EMBL" id="RZV38405.1"/>
    </source>
</evidence>
<reference evidence="2 3" key="1">
    <citation type="submission" date="2019-01" db="EMBL/GenBank/DDBJ databases">
        <title>Insights into ecological role of a new deltaproteobacterial order Candidatus Sinidesulfobacterales (Sva0485) by metagenomics and metatranscriptomics.</title>
        <authorList>
            <person name="Tan S."/>
            <person name="Liu J."/>
            <person name="Fang Y."/>
            <person name="Hedlund B."/>
            <person name="Lian Z.-H."/>
            <person name="Huang L.-Y."/>
            <person name="Li J.-T."/>
            <person name="Huang L.-N."/>
            <person name="Li W.-J."/>
            <person name="Jiang H.-C."/>
            <person name="Dong H.-L."/>
            <person name="Shu W.-S."/>
        </authorList>
    </citation>
    <scope>NUCLEOTIDE SEQUENCE [LARGE SCALE GENOMIC DNA]</scope>
    <source>
        <strain evidence="2">AP4</strain>
    </source>
</reference>
<organism evidence="2 3">
    <name type="scientific">Candidatus Acidulodesulfobacterium acidiphilum</name>
    <dbReference type="NCBI Taxonomy" id="2597224"/>
    <lineage>
        <taxon>Bacteria</taxon>
        <taxon>Deltaproteobacteria</taxon>
        <taxon>Candidatus Acidulodesulfobacterales</taxon>
        <taxon>Candidatus Acidulodesulfobacterium</taxon>
    </lineage>
</organism>
<evidence type="ECO:0000256" key="1">
    <source>
        <dbReference type="SAM" id="Phobius"/>
    </source>
</evidence>
<sequence>MEEIKKSEDYMNMSMAISPEKYFDSRFDGQEKLFTEKFNTLQTQINSIQTQIETLSDRLGSEISRLDDKIDFEITSLKENEIKNLNDKMDAGFKAQSEKFETKIDALDKRLTFGFTVILSVLGVLTAVLGVLVTLHFIGR</sequence>
<name>A0A520XBA6_9DELT</name>
<dbReference type="EMBL" id="SHMQ01000019">
    <property type="protein sequence ID" value="RZV38405.1"/>
    <property type="molecule type" value="Genomic_DNA"/>
</dbReference>
<keyword evidence="1" id="KW-0472">Membrane</keyword>
<feature type="transmembrane region" description="Helical" evidence="1">
    <location>
        <begin position="113"/>
        <end position="138"/>
    </location>
</feature>
<evidence type="ECO:0008006" key="4">
    <source>
        <dbReference type="Google" id="ProtNLM"/>
    </source>
</evidence>
<proteinExistence type="predicted"/>
<gene>
    <name evidence="2" type="ORF">EVJ48_07085</name>
</gene>
<protein>
    <recommendedName>
        <fullName evidence="4">DUF1640 domain-containing protein</fullName>
    </recommendedName>
</protein>
<comment type="caution">
    <text evidence="2">The sequence shown here is derived from an EMBL/GenBank/DDBJ whole genome shotgun (WGS) entry which is preliminary data.</text>
</comment>
<accession>A0A520XBA6</accession>
<evidence type="ECO:0000313" key="3">
    <source>
        <dbReference type="Proteomes" id="UP000322454"/>
    </source>
</evidence>
<keyword evidence="1" id="KW-0812">Transmembrane</keyword>
<dbReference type="Proteomes" id="UP000322454">
    <property type="component" value="Unassembled WGS sequence"/>
</dbReference>
<keyword evidence="1" id="KW-1133">Transmembrane helix</keyword>
<dbReference type="AlphaFoldDB" id="A0A520XBA6"/>